<evidence type="ECO:0008006" key="3">
    <source>
        <dbReference type="Google" id="ProtNLM"/>
    </source>
</evidence>
<organism evidence="1 2">
    <name type="scientific">Paramarasmius palmivorus</name>
    <dbReference type="NCBI Taxonomy" id="297713"/>
    <lineage>
        <taxon>Eukaryota</taxon>
        <taxon>Fungi</taxon>
        <taxon>Dikarya</taxon>
        <taxon>Basidiomycota</taxon>
        <taxon>Agaricomycotina</taxon>
        <taxon>Agaricomycetes</taxon>
        <taxon>Agaricomycetidae</taxon>
        <taxon>Agaricales</taxon>
        <taxon>Marasmiineae</taxon>
        <taxon>Marasmiaceae</taxon>
        <taxon>Paramarasmius</taxon>
    </lineage>
</organism>
<comment type="caution">
    <text evidence="1">The sequence shown here is derived from an EMBL/GenBank/DDBJ whole genome shotgun (WGS) entry which is preliminary data.</text>
</comment>
<keyword evidence="2" id="KW-1185">Reference proteome</keyword>
<reference evidence="1 2" key="1">
    <citation type="submission" date="2024-01" db="EMBL/GenBank/DDBJ databases">
        <title>A draft genome for a cacao thread blight-causing isolate of Paramarasmius palmivorus.</title>
        <authorList>
            <person name="Baruah I.K."/>
            <person name="Bukari Y."/>
            <person name="Amoako-Attah I."/>
            <person name="Meinhardt L.W."/>
            <person name="Bailey B.A."/>
            <person name="Cohen S.P."/>
        </authorList>
    </citation>
    <scope>NUCLEOTIDE SEQUENCE [LARGE SCALE GENOMIC DNA]</scope>
    <source>
        <strain evidence="1 2">GH-12</strain>
    </source>
</reference>
<proteinExistence type="predicted"/>
<sequence>MDIFQESTCTSLRYEYEILNLDKVQTLGWQTLHHLLFGQHSAVNLLCDLLTTETGSESWAGDRIICRRRETYEYPAGLLTKNDRQNLSESRFKCITHESIGSEYPPGTFSDKPTILRNVTKGQYVCLDAFELEKQSGLTQRRLDGPTLGSVLLSRICWASDAYTEPVLEQRWLGEPCLDRGAWAGDRFDFQRDISFLREGVAWKNVTEWAVRFVVELWWRKYHVRYNTVKPRTTIPLEPRLLRHLPWEITSTILQELALEDRAAGLDLCKDSRTIQRVVYPILYRNPVVDTSRMNTFMRELVSSYYFDHPITAGDTVRRICLPEPNSDVLSFCPNVECLLLDWGGYPSSDIWAEDDEDSEWPAPSMIIFGPCSEPRLPSGAEMHPLFRGASHLCINYSDVPSLLGLDIRNLCRLTHLAIRVADDEAMAGSNGTIEHFIRRVLISFPEDDGLMLLLLISESVTPFMSRGWTDVAKIPDPRLFARPRLREADYEQIMGFDAHQSVCLERKPRGTIWDGIEVNYKDWRDKVCIADRNIVNPPLSEIPEQFAFGY</sequence>
<evidence type="ECO:0000313" key="1">
    <source>
        <dbReference type="EMBL" id="KAK7033928.1"/>
    </source>
</evidence>
<dbReference type="Proteomes" id="UP001383192">
    <property type="component" value="Unassembled WGS sequence"/>
</dbReference>
<gene>
    <name evidence="1" type="ORF">VNI00_012552</name>
</gene>
<protein>
    <recommendedName>
        <fullName evidence="3">F-box domain-containing protein</fullName>
    </recommendedName>
</protein>
<dbReference type="EMBL" id="JAYKXP010000059">
    <property type="protein sequence ID" value="KAK7033928.1"/>
    <property type="molecule type" value="Genomic_DNA"/>
</dbReference>
<name>A0AAW0C6E7_9AGAR</name>
<evidence type="ECO:0000313" key="2">
    <source>
        <dbReference type="Proteomes" id="UP001383192"/>
    </source>
</evidence>
<dbReference type="AlphaFoldDB" id="A0AAW0C6E7"/>
<accession>A0AAW0C6E7</accession>